<keyword evidence="5 6" id="KW-0505">Motor protein</keyword>
<keyword evidence="4" id="KW-0963">Cytoplasm</keyword>
<sequence length="891" mass="100296">MYMNTSGTSRGSYSLTFLGKKVGRHHSVAPGGKQIAWETTIRSTEEPEEPSQSGHAPVSEQDLENLPGSVPELKERRPSPKFPNSQFQQYGNNASGSSESQLGVGSVAREAERSQELKIYIPYESAELCITQHIVYKQITEDMKAMKKRHLQTVQELEENFHFTAQETQERIIQKVRSHYQNKLNTVRRCLDLYQDKVEKTKADLEKKVAELTAHNKQLLEEQRAEKRRWKEDALQWQREKSKMLELFSSRLDALHCHQASTLQELQMARQEIGQVQEILVVSSSQAQQEAAEEEEGSDKKEQTETCSVSDQPLEGANARLEELKESLYQKERELTELLEAERIPVPPVPQPHCSVLLPIVITKAHEICSVVPESRALLHQMIEDNQVALAEARDKLHLQTAKQDSNDKEKTPRQEGSDESSLSFLQETVREHEVCQIALDCIKSGECPVMNDCEMSELEDILGQETLPTAQRTVKGIGQQLLLLQDQLKREKEEKKKVVENYTSERAMRKKYYNMVEEMKGKIRVFCRIRPVNRSEATQGGAVVVAKLDDYSVTVETQRGPREFQFDKVFSTEASQEDLFQDVNRLMQSVIDGYNVCIFAYGQTGSGKTFTMVGDKDQKNPGIMPRSFNAVFDIMRENGSKFDFKVSAYMLELYNDRLQDLFVSQAGEAHAQTQPHGPTRRVEIKRNRKGVVFAQGAETKEASSAQELYALFQQACANRHISATKMNVESSRSHLIVGIMVESRNLTNGSVNTGKLSLVDLAGSERAAKTGAKDHQLKEANSINKSLSALGDVISALSAELPHVPYRNSKLTQVLVMQDSLGGNAKTLMIVNISPSEYNLDETLTSLVYATRVKAITNNAQKNVDSKEIAQLKEVIMKLKSGQAVEEVDV</sequence>
<dbReference type="InterPro" id="IPR027417">
    <property type="entry name" value="P-loop_NTPase"/>
</dbReference>
<keyword evidence="4" id="KW-0206">Cytoskeleton</keyword>
<keyword evidence="7" id="KW-0175">Coiled coil</keyword>
<dbReference type="GO" id="GO:0005524">
    <property type="term" value="F:ATP binding"/>
    <property type="evidence" value="ECO:0007669"/>
    <property type="project" value="UniProtKB-UniRule"/>
</dbReference>
<name>A0A315V9X7_GAMAF</name>
<keyword evidence="3 5" id="KW-0067">ATP-binding</keyword>
<dbReference type="InterPro" id="IPR036961">
    <property type="entry name" value="Kinesin_motor_dom_sf"/>
</dbReference>
<evidence type="ECO:0000313" key="10">
    <source>
        <dbReference type="EMBL" id="PWA19617.1"/>
    </source>
</evidence>
<protein>
    <recommendedName>
        <fullName evidence="6">Kinesin-like protein</fullName>
    </recommendedName>
</protein>
<dbReference type="GO" id="GO:0003777">
    <property type="term" value="F:microtubule motor activity"/>
    <property type="evidence" value="ECO:0007669"/>
    <property type="project" value="InterPro"/>
</dbReference>
<dbReference type="InterPro" id="IPR027640">
    <property type="entry name" value="Kinesin-like_fam"/>
</dbReference>
<dbReference type="PROSITE" id="PS00411">
    <property type="entry name" value="KINESIN_MOTOR_1"/>
    <property type="match status" value="1"/>
</dbReference>
<evidence type="ECO:0000256" key="7">
    <source>
        <dbReference type="SAM" id="Coils"/>
    </source>
</evidence>
<dbReference type="PRINTS" id="PR00380">
    <property type="entry name" value="KINESINHEAVY"/>
</dbReference>
<reference evidence="10 11" key="1">
    <citation type="journal article" date="2018" name="G3 (Bethesda)">
        <title>A High-Quality Reference Genome for the Invasive Mosquitofish Gambusia affinis Using a Chicago Library.</title>
        <authorList>
            <person name="Hoffberg S.L."/>
            <person name="Troendle N.J."/>
            <person name="Glenn T.C."/>
            <person name="Mahmud O."/>
            <person name="Louha S."/>
            <person name="Chalopin D."/>
            <person name="Bennetzen J.L."/>
            <person name="Mauricio R."/>
        </authorList>
    </citation>
    <scope>NUCLEOTIDE SEQUENCE [LARGE SCALE GENOMIC DNA]</scope>
    <source>
        <strain evidence="10">NE01/NJP1002.9</strain>
        <tissue evidence="10">Muscle</tissue>
    </source>
</reference>
<feature type="domain" description="Kinesin motor" evidence="9">
    <location>
        <begin position="523"/>
        <end position="857"/>
    </location>
</feature>
<evidence type="ECO:0000256" key="6">
    <source>
        <dbReference type="RuleBase" id="RU000394"/>
    </source>
</evidence>
<dbReference type="PANTHER" id="PTHR47972:SF16">
    <property type="entry name" value="KINESIN-LIKE PROTEIN"/>
    <property type="match status" value="1"/>
</dbReference>
<comment type="similarity">
    <text evidence="5 6">Belongs to the TRAFAC class myosin-kinesin ATPase superfamily. Kinesin family.</text>
</comment>
<dbReference type="PANTHER" id="PTHR47972">
    <property type="entry name" value="KINESIN-LIKE PROTEIN KLP-3"/>
    <property type="match status" value="1"/>
</dbReference>
<gene>
    <name evidence="10" type="ORF">CCH79_00006912</name>
</gene>
<feature type="region of interest" description="Disordered" evidence="8">
    <location>
        <begin position="400"/>
        <end position="423"/>
    </location>
</feature>
<feature type="compositionally biased region" description="Polar residues" evidence="8">
    <location>
        <begin position="82"/>
        <end position="103"/>
    </location>
</feature>
<dbReference type="AlphaFoldDB" id="A0A315V9X7"/>
<accession>A0A315V9X7</accession>
<dbReference type="FunFam" id="3.40.850.10:FF:000113">
    <property type="entry name" value="Kinesin-like protein"/>
    <property type="match status" value="1"/>
</dbReference>
<evidence type="ECO:0000313" key="11">
    <source>
        <dbReference type="Proteomes" id="UP000250572"/>
    </source>
</evidence>
<dbReference type="InterPro" id="IPR001752">
    <property type="entry name" value="Kinesin_motor_dom"/>
</dbReference>
<keyword evidence="2 5" id="KW-0547">Nucleotide-binding</keyword>
<dbReference type="GO" id="GO:0005874">
    <property type="term" value="C:microtubule"/>
    <property type="evidence" value="ECO:0007669"/>
    <property type="project" value="UniProtKB-KW"/>
</dbReference>
<keyword evidence="6" id="KW-0493">Microtubule</keyword>
<feature type="binding site" evidence="5">
    <location>
        <begin position="603"/>
        <end position="610"/>
    </location>
    <ligand>
        <name>ATP</name>
        <dbReference type="ChEBI" id="CHEBI:30616"/>
    </ligand>
</feature>
<comment type="caution">
    <text evidence="10">The sequence shown here is derived from an EMBL/GenBank/DDBJ whole genome shotgun (WGS) entry which is preliminary data.</text>
</comment>
<evidence type="ECO:0000256" key="3">
    <source>
        <dbReference type="ARBA" id="ARBA00022840"/>
    </source>
</evidence>
<dbReference type="PROSITE" id="PS50067">
    <property type="entry name" value="KINESIN_MOTOR_2"/>
    <property type="match status" value="1"/>
</dbReference>
<evidence type="ECO:0000256" key="8">
    <source>
        <dbReference type="SAM" id="MobiDB-lite"/>
    </source>
</evidence>
<evidence type="ECO:0000256" key="5">
    <source>
        <dbReference type="PROSITE-ProRule" id="PRU00283"/>
    </source>
</evidence>
<dbReference type="Pfam" id="PF00225">
    <property type="entry name" value="Kinesin"/>
    <property type="match status" value="1"/>
</dbReference>
<feature type="coiled-coil region" evidence="7">
    <location>
        <begin position="475"/>
        <end position="506"/>
    </location>
</feature>
<feature type="compositionally biased region" description="Basic and acidic residues" evidence="8">
    <location>
        <begin position="405"/>
        <end position="417"/>
    </location>
</feature>
<evidence type="ECO:0000256" key="1">
    <source>
        <dbReference type="ARBA" id="ARBA00004245"/>
    </source>
</evidence>
<evidence type="ECO:0000256" key="4">
    <source>
        <dbReference type="ARBA" id="ARBA00023212"/>
    </source>
</evidence>
<feature type="region of interest" description="Disordered" evidence="8">
    <location>
        <begin position="287"/>
        <end position="310"/>
    </location>
</feature>
<feature type="region of interest" description="Disordered" evidence="8">
    <location>
        <begin position="24"/>
        <end position="107"/>
    </location>
</feature>
<feature type="coiled-coil region" evidence="7">
    <location>
        <begin position="191"/>
        <end position="240"/>
    </location>
</feature>
<dbReference type="STRING" id="33528.ENSGAFP00000016147"/>
<keyword evidence="11" id="KW-1185">Reference proteome</keyword>
<dbReference type="SUPFAM" id="SSF52540">
    <property type="entry name" value="P-loop containing nucleoside triphosphate hydrolases"/>
    <property type="match status" value="1"/>
</dbReference>
<organism evidence="10 11">
    <name type="scientific">Gambusia affinis</name>
    <name type="common">Western mosquitofish</name>
    <name type="synonym">Heterandria affinis</name>
    <dbReference type="NCBI Taxonomy" id="33528"/>
    <lineage>
        <taxon>Eukaryota</taxon>
        <taxon>Metazoa</taxon>
        <taxon>Chordata</taxon>
        <taxon>Craniata</taxon>
        <taxon>Vertebrata</taxon>
        <taxon>Euteleostomi</taxon>
        <taxon>Actinopterygii</taxon>
        <taxon>Neopterygii</taxon>
        <taxon>Teleostei</taxon>
        <taxon>Neoteleostei</taxon>
        <taxon>Acanthomorphata</taxon>
        <taxon>Ovalentaria</taxon>
        <taxon>Atherinomorphae</taxon>
        <taxon>Cyprinodontiformes</taxon>
        <taxon>Poeciliidae</taxon>
        <taxon>Poeciliinae</taxon>
        <taxon>Gambusia</taxon>
    </lineage>
</organism>
<dbReference type="EMBL" id="NHOQ01002094">
    <property type="protein sequence ID" value="PWA19617.1"/>
    <property type="molecule type" value="Genomic_DNA"/>
</dbReference>
<dbReference type="GO" id="GO:0007018">
    <property type="term" value="P:microtubule-based movement"/>
    <property type="evidence" value="ECO:0007669"/>
    <property type="project" value="InterPro"/>
</dbReference>
<feature type="coiled-coil region" evidence="7">
    <location>
        <begin position="314"/>
        <end position="341"/>
    </location>
</feature>
<dbReference type="GO" id="GO:0008017">
    <property type="term" value="F:microtubule binding"/>
    <property type="evidence" value="ECO:0007669"/>
    <property type="project" value="InterPro"/>
</dbReference>
<dbReference type="SMART" id="SM00129">
    <property type="entry name" value="KISc"/>
    <property type="match status" value="1"/>
</dbReference>
<dbReference type="Proteomes" id="UP000250572">
    <property type="component" value="Unassembled WGS sequence"/>
</dbReference>
<proteinExistence type="inferred from homology"/>
<comment type="subcellular location">
    <subcellularLocation>
        <location evidence="1">Cytoplasm</location>
        <location evidence="1">Cytoskeleton</location>
    </subcellularLocation>
</comment>
<evidence type="ECO:0000256" key="2">
    <source>
        <dbReference type="ARBA" id="ARBA00022741"/>
    </source>
</evidence>
<dbReference type="InterPro" id="IPR019821">
    <property type="entry name" value="Kinesin_motor_CS"/>
</dbReference>
<dbReference type="Gene3D" id="3.40.850.10">
    <property type="entry name" value="Kinesin motor domain"/>
    <property type="match status" value="1"/>
</dbReference>
<evidence type="ECO:0000259" key="9">
    <source>
        <dbReference type="PROSITE" id="PS50067"/>
    </source>
</evidence>